<dbReference type="InterPro" id="IPR029058">
    <property type="entry name" value="AB_hydrolase_fold"/>
</dbReference>
<dbReference type="AlphaFoldDB" id="A0A2W2CJ58"/>
<organism evidence="2 3">
    <name type="scientific">Micromonospora deserti</name>
    <dbReference type="NCBI Taxonomy" id="2070366"/>
    <lineage>
        <taxon>Bacteria</taxon>
        <taxon>Bacillati</taxon>
        <taxon>Actinomycetota</taxon>
        <taxon>Actinomycetes</taxon>
        <taxon>Micromonosporales</taxon>
        <taxon>Micromonosporaceae</taxon>
        <taxon>Micromonospora</taxon>
    </lineage>
</organism>
<dbReference type="GO" id="GO:0016787">
    <property type="term" value="F:hydrolase activity"/>
    <property type="evidence" value="ECO:0007669"/>
    <property type="project" value="UniProtKB-KW"/>
</dbReference>
<dbReference type="Gene3D" id="3.40.50.1820">
    <property type="entry name" value="alpha/beta hydrolase"/>
    <property type="match status" value="1"/>
</dbReference>
<dbReference type="InterPro" id="IPR000073">
    <property type="entry name" value="AB_hydrolase_1"/>
</dbReference>
<dbReference type="SUPFAM" id="SSF53474">
    <property type="entry name" value="alpha/beta-Hydrolases"/>
    <property type="match status" value="1"/>
</dbReference>
<feature type="domain" description="AB hydrolase-1" evidence="1">
    <location>
        <begin position="54"/>
        <end position="272"/>
    </location>
</feature>
<sequence>MTAIYKTEAGGERIRERYVQTLRTWPVPCEYRRIPTREGETFVVVSGREQAPPLLLFHGSGTNSAIWIGDVASWAEHFRVYAVDMIGEPGLSAPSRPPLNSEAYAHWLDDVLQGLGVTQASMVGASLGGWLALDYATRRAGRVSCLVLLCPGGVGRQKWGWIFQALLLKPFGRWGMHRTLRTVAGLDMSDAEEFLEDMALTHQQFQPRKEHLPVFSDVALRRLTMPVLVIAGERDAMLDSQDTARRLAGAVPHAAVHLLPGVGHSVVGQSEPVLAHLRKATASGDAERR</sequence>
<dbReference type="Proteomes" id="UP000248749">
    <property type="component" value="Unassembled WGS sequence"/>
</dbReference>
<dbReference type="RefSeq" id="WP_111134746.1">
    <property type="nucleotide sequence ID" value="NZ_POUB01000085.1"/>
</dbReference>
<dbReference type="Pfam" id="PF12697">
    <property type="entry name" value="Abhydrolase_6"/>
    <property type="match status" value="1"/>
</dbReference>
<name>A0A2W2CJ58_9ACTN</name>
<dbReference type="PANTHER" id="PTHR43798">
    <property type="entry name" value="MONOACYLGLYCEROL LIPASE"/>
    <property type="match status" value="1"/>
</dbReference>
<protein>
    <submittedName>
        <fullName evidence="2">Alpha/beta hydrolase</fullName>
    </submittedName>
</protein>
<proteinExistence type="predicted"/>
<dbReference type="OrthoDB" id="5513277at2"/>
<keyword evidence="2" id="KW-0378">Hydrolase</keyword>
<dbReference type="GO" id="GO:0016020">
    <property type="term" value="C:membrane"/>
    <property type="evidence" value="ECO:0007669"/>
    <property type="project" value="TreeGrafter"/>
</dbReference>
<dbReference type="PRINTS" id="PR00111">
    <property type="entry name" value="ABHYDROLASE"/>
</dbReference>
<evidence type="ECO:0000313" key="2">
    <source>
        <dbReference type="EMBL" id="PZF97930.1"/>
    </source>
</evidence>
<dbReference type="PANTHER" id="PTHR43798:SF33">
    <property type="entry name" value="HYDROLASE, PUTATIVE (AFU_ORTHOLOGUE AFUA_2G14860)-RELATED"/>
    <property type="match status" value="1"/>
</dbReference>
<evidence type="ECO:0000313" key="3">
    <source>
        <dbReference type="Proteomes" id="UP000248749"/>
    </source>
</evidence>
<keyword evidence="3" id="KW-1185">Reference proteome</keyword>
<comment type="caution">
    <text evidence="2">The sequence shown here is derived from an EMBL/GenBank/DDBJ whole genome shotgun (WGS) entry which is preliminary data.</text>
</comment>
<evidence type="ECO:0000259" key="1">
    <source>
        <dbReference type="Pfam" id="PF12697"/>
    </source>
</evidence>
<dbReference type="InterPro" id="IPR050266">
    <property type="entry name" value="AB_hydrolase_sf"/>
</dbReference>
<accession>A0A2W2CJ58</accession>
<gene>
    <name evidence="2" type="ORF">C1I99_14470</name>
</gene>
<reference evidence="2 3" key="1">
    <citation type="submission" date="2018-01" db="EMBL/GenBank/DDBJ databases">
        <title>Draft genome sequence of Salinispora sp. 13K206.</title>
        <authorList>
            <person name="Sahin N."/>
            <person name="Saygin H."/>
            <person name="Ay H."/>
        </authorList>
    </citation>
    <scope>NUCLEOTIDE SEQUENCE [LARGE SCALE GENOMIC DNA]</scope>
    <source>
        <strain evidence="2 3">13K206</strain>
    </source>
</reference>
<dbReference type="EMBL" id="POUB01000085">
    <property type="protein sequence ID" value="PZF97930.1"/>
    <property type="molecule type" value="Genomic_DNA"/>
</dbReference>